<dbReference type="PANTHER" id="PTHR11662">
    <property type="entry name" value="SOLUTE CARRIER FAMILY 17"/>
    <property type="match status" value="1"/>
</dbReference>
<evidence type="ECO:0000256" key="3">
    <source>
        <dbReference type="ARBA" id="ARBA00022989"/>
    </source>
</evidence>
<evidence type="ECO:0000313" key="7">
    <source>
        <dbReference type="EMBL" id="KAK7092723.1"/>
    </source>
</evidence>
<proteinExistence type="predicted"/>
<evidence type="ECO:0000256" key="5">
    <source>
        <dbReference type="SAM" id="MobiDB-lite"/>
    </source>
</evidence>
<organism evidence="7 8">
    <name type="scientific">Littorina saxatilis</name>
    <dbReference type="NCBI Taxonomy" id="31220"/>
    <lineage>
        <taxon>Eukaryota</taxon>
        <taxon>Metazoa</taxon>
        <taxon>Spiralia</taxon>
        <taxon>Lophotrochozoa</taxon>
        <taxon>Mollusca</taxon>
        <taxon>Gastropoda</taxon>
        <taxon>Caenogastropoda</taxon>
        <taxon>Littorinimorpha</taxon>
        <taxon>Littorinoidea</taxon>
        <taxon>Littorinidae</taxon>
        <taxon>Littorina</taxon>
    </lineage>
</organism>
<feature type="transmembrane region" description="Helical" evidence="6">
    <location>
        <begin position="133"/>
        <end position="151"/>
    </location>
</feature>
<dbReference type="GO" id="GO:0016020">
    <property type="term" value="C:membrane"/>
    <property type="evidence" value="ECO:0007669"/>
    <property type="project" value="UniProtKB-SubCell"/>
</dbReference>
<dbReference type="PANTHER" id="PTHR11662:SF399">
    <property type="entry name" value="FI19708P1-RELATED"/>
    <property type="match status" value="1"/>
</dbReference>
<keyword evidence="2 6" id="KW-0812">Transmembrane</keyword>
<comment type="caution">
    <text evidence="7">The sequence shown here is derived from an EMBL/GenBank/DDBJ whole genome shotgun (WGS) entry which is preliminary data.</text>
</comment>
<protein>
    <submittedName>
        <fullName evidence="7">Uncharacterized protein</fullName>
    </submittedName>
</protein>
<evidence type="ECO:0000256" key="6">
    <source>
        <dbReference type="SAM" id="Phobius"/>
    </source>
</evidence>
<reference evidence="7 8" key="1">
    <citation type="submission" date="2024-02" db="EMBL/GenBank/DDBJ databases">
        <title>Chromosome-scale genome assembly of the rough periwinkle Littorina saxatilis.</title>
        <authorList>
            <person name="De Jode A."/>
            <person name="Faria R."/>
            <person name="Formenti G."/>
            <person name="Sims Y."/>
            <person name="Smith T.P."/>
            <person name="Tracey A."/>
            <person name="Wood J.M.D."/>
            <person name="Zagrodzka Z.B."/>
            <person name="Johannesson K."/>
            <person name="Butlin R.K."/>
            <person name="Leder E.H."/>
        </authorList>
    </citation>
    <scope>NUCLEOTIDE SEQUENCE [LARGE SCALE GENOMIC DNA]</scope>
    <source>
        <strain evidence="7">Snail1</strain>
        <tissue evidence="7">Muscle</tissue>
    </source>
</reference>
<evidence type="ECO:0000313" key="8">
    <source>
        <dbReference type="Proteomes" id="UP001374579"/>
    </source>
</evidence>
<accession>A0AAN9AT15</accession>
<keyword evidence="3 6" id="KW-1133">Transmembrane helix</keyword>
<dbReference type="InterPro" id="IPR050382">
    <property type="entry name" value="MFS_Na/Anion_cotransporter"/>
</dbReference>
<evidence type="ECO:0000256" key="1">
    <source>
        <dbReference type="ARBA" id="ARBA00004141"/>
    </source>
</evidence>
<sequence length="260" mass="28832">MAETVKRASISSNNQVAPAAQNNQVAPAAHNNQVAPDAHNNLVSSSATKDDEGDSAAGGEGDIDTQPCSRVYKRRVSRPFSGRRILQMIEKKNRRLSSFEFPPSDLILTAVPDIEGLQSIDMSKVPWWTSQRFLLSILCFFGFVMMFAQRVNLSIAIVSMVDNDFLDSLVMNQSALAMNQSGLVTPVVDKCPTMDEQSNLSVMYPACQALWARWAPPHERSRLIGFSYAGKLIGRIRNCVPISYVTYQDTYLTCGSRCVW</sequence>
<keyword evidence="8" id="KW-1185">Reference proteome</keyword>
<dbReference type="EMBL" id="JBAMIC010000021">
    <property type="protein sequence ID" value="KAK7092723.1"/>
    <property type="molecule type" value="Genomic_DNA"/>
</dbReference>
<keyword evidence="4 6" id="KW-0472">Membrane</keyword>
<evidence type="ECO:0000256" key="4">
    <source>
        <dbReference type="ARBA" id="ARBA00023136"/>
    </source>
</evidence>
<dbReference type="Proteomes" id="UP001374579">
    <property type="component" value="Unassembled WGS sequence"/>
</dbReference>
<evidence type="ECO:0000256" key="2">
    <source>
        <dbReference type="ARBA" id="ARBA00022692"/>
    </source>
</evidence>
<feature type="compositionally biased region" description="Low complexity" evidence="5">
    <location>
        <begin position="13"/>
        <end position="36"/>
    </location>
</feature>
<comment type="subcellular location">
    <subcellularLocation>
        <location evidence="1">Membrane</location>
        <topology evidence="1">Multi-pass membrane protein</topology>
    </subcellularLocation>
</comment>
<gene>
    <name evidence="7" type="ORF">V1264_008424</name>
</gene>
<dbReference type="AlphaFoldDB" id="A0AAN9AT15"/>
<feature type="region of interest" description="Disordered" evidence="5">
    <location>
        <begin position="1"/>
        <end position="68"/>
    </location>
</feature>
<name>A0AAN9AT15_9CAEN</name>